<keyword evidence="7 8" id="KW-0326">Glycosidase</keyword>
<evidence type="ECO:0000256" key="8">
    <source>
        <dbReference type="PIRNR" id="PIRNR001092"/>
    </source>
</evidence>
<evidence type="ECO:0000256" key="6">
    <source>
        <dbReference type="ARBA" id="ARBA00023180"/>
    </source>
</evidence>
<accession>B3S7V4</accession>
<dbReference type="InterPro" id="IPR017853">
    <property type="entry name" value="GH"/>
</dbReference>
<proteinExistence type="inferred from homology"/>
<dbReference type="SMART" id="SM00812">
    <property type="entry name" value="Alpha_L_fucos"/>
    <property type="match status" value="1"/>
</dbReference>
<dbReference type="OrthoDB" id="6039950at2759"/>
<dbReference type="GO" id="GO:0005764">
    <property type="term" value="C:lysosome"/>
    <property type="evidence" value="ECO:0000318"/>
    <property type="project" value="GO_Central"/>
</dbReference>
<comment type="similarity">
    <text evidence="2 8">Belongs to the glycosyl hydrolase 29 family.</text>
</comment>
<evidence type="ECO:0000259" key="9">
    <source>
        <dbReference type="Pfam" id="PF01120"/>
    </source>
</evidence>
<dbReference type="KEGG" id="tad:TRIADDRAFT_30613"/>
<keyword evidence="6" id="KW-0325">Glycoprotein</keyword>
<dbReference type="FunFam" id="3.20.20.80:FF:000027">
    <property type="entry name" value="Alpha-L-fucosidase"/>
    <property type="match status" value="1"/>
</dbReference>
<keyword evidence="12" id="KW-1185">Reference proteome</keyword>
<dbReference type="InterPro" id="IPR000933">
    <property type="entry name" value="Glyco_hydro_29"/>
</dbReference>
<dbReference type="Proteomes" id="UP000009022">
    <property type="component" value="Unassembled WGS sequence"/>
</dbReference>
<evidence type="ECO:0000256" key="3">
    <source>
        <dbReference type="ARBA" id="ARBA00012662"/>
    </source>
</evidence>
<protein>
    <recommendedName>
        <fullName evidence="3">alpha-L-fucosidase</fullName>
        <ecNumber evidence="3">3.2.1.51</ecNumber>
    </recommendedName>
</protein>
<comment type="function">
    <text evidence="1">Alpha-L-fucosidase is responsible for hydrolyzing the alpha-1,6-linked fucose joined to the reducing-end N-acetylglucosamine of the carbohydrate moieties of glycoproteins.</text>
</comment>
<dbReference type="HOGENOM" id="CLU_002934_1_1_1"/>
<dbReference type="eggNOG" id="KOG3340">
    <property type="taxonomic scope" value="Eukaryota"/>
</dbReference>
<evidence type="ECO:0000313" key="11">
    <source>
        <dbReference type="EMBL" id="EDV21258.1"/>
    </source>
</evidence>
<dbReference type="Pfam" id="PF16757">
    <property type="entry name" value="Fucosidase_C"/>
    <property type="match status" value="1"/>
</dbReference>
<dbReference type="InterPro" id="IPR031919">
    <property type="entry name" value="Fucosidase_C"/>
</dbReference>
<evidence type="ECO:0000256" key="5">
    <source>
        <dbReference type="ARBA" id="ARBA00022801"/>
    </source>
</evidence>
<dbReference type="PANTHER" id="PTHR10030:SF37">
    <property type="entry name" value="ALPHA-L-FUCOSIDASE-RELATED"/>
    <property type="match status" value="1"/>
</dbReference>
<reference evidence="11 12" key="1">
    <citation type="journal article" date="2008" name="Nature">
        <title>The Trichoplax genome and the nature of placozoans.</title>
        <authorList>
            <person name="Srivastava M."/>
            <person name="Begovic E."/>
            <person name="Chapman J."/>
            <person name="Putnam N.H."/>
            <person name="Hellsten U."/>
            <person name="Kawashima T."/>
            <person name="Kuo A."/>
            <person name="Mitros T."/>
            <person name="Salamov A."/>
            <person name="Carpenter M.L."/>
            <person name="Signorovitch A.Y."/>
            <person name="Moreno M.A."/>
            <person name="Kamm K."/>
            <person name="Grimwood J."/>
            <person name="Schmutz J."/>
            <person name="Shapiro H."/>
            <person name="Grigoriev I.V."/>
            <person name="Buss L.W."/>
            <person name="Schierwater B."/>
            <person name="Dellaporta S.L."/>
            <person name="Rokhsar D.S."/>
        </authorList>
    </citation>
    <scope>NUCLEOTIDE SEQUENCE [LARGE SCALE GENOMIC DNA]</scope>
    <source>
        <strain evidence="11 12">Grell-BS-1999</strain>
    </source>
</reference>
<evidence type="ECO:0000259" key="10">
    <source>
        <dbReference type="Pfam" id="PF16757"/>
    </source>
</evidence>
<evidence type="ECO:0000313" key="12">
    <source>
        <dbReference type="Proteomes" id="UP000009022"/>
    </source>
</evidence>
<dbReference type="STRING" id="10228.B3S7V4"/>
<evidence type="ECO:0000256" key="4">
    <source>
        <dbReference type="ARBA" id="ARBA00022729"/>
    </source>
</evidence>
<dbReference type="Gene3D" id="2.60.40.1180">
    <property type="entry name" value="Golgi alpha-mannosidase II"/>
    <property type="match status" value="1"/>
</dbReference>
<dbReference type="GO" id="GO:0006004">
    <property type="term" value="P:fucose metabolic process"/>
    <property type="evidence" value="ECO:0000318"/>
    <property type="project" value="GO_Central"/>
</dbReference>
<evidence type="ECO:0000256" key="7">
    <source>
        <dbReference type="ARBA" id="ARBA00023295"/>
    </source>
</evidence>
<dbReference type="PIRSF" id="PIRSF001092">
    <property type="entry name" value="Alpha-L-fucosidase"/>
    <property type="match status" value="1"/>
</dbReference>
<keyword evidence="4" id="KW-0732">Signal</keyword>
<dbReference type="SUPFAM" id="SSF51445">
    <property type="entry name" value="(Trans)glycosidases"/>
    <property type="match status" value="1"/>
</dbReference>
<dbReference type="GO" id="GO:0016139">
    <property type="term" value="P:glycoside catabolic process"/>
    <property type="evidence" value="ECO:0000318"/>
    <property type="project" value="GO_Central"/>
</dbReference>
<feature type="domain" description="Alpha-L-fucosidase C-terminal" evidence="10">
    <location>
        <begin position="373"/>
        <end position="459"/>
    </location>
</feature>
<dbReference type="GeneID" id="6757541"/>
<dbReference type="CTD" id="6757541"/>
<sequence>MLRIIHQTEVESNNHGFGWFHFYTSGKKYQPNWKSLDARPLPSWYDKAKVGIFVHWGVFSVPSFDSEWFWWHWKGLNSSKDNQFMQQNYPSGFSYPEFAPSFTAEFFDADAWAHLIENSGAKYVVFTTKHHEGWTNYKSHVSWNWNSVDNGPHRDLTGNTEISNAVRKRTNVTLGLYHSLYEWFNPLYLFDKKNSFKTKKFITETLMPELHYVINQYKPDLLWSDGDWEAPDTYWQSQEFLAWLYNDSPVKETIITNDRWGRGSICHHGGYYTCQDRFDPGVLQKHKWENAMSLDLTSWGFDRSSGLKNYLSMEELTKVLIRTVSCGGNILINIGPTSDGRILPIFQERLTQLGSWLKVNGEGIYNSIPWRVQNDTITNDVWYTERQGTVYAFFYSWPASNKLALTDPKVTPKTSVKLLGFEGNVPFKANSGSNSGVLLDLSSVSADRLSTEWAWAIALHNVH</sequence>
<dbReference type="AlphaFoldDB" id="B3S7V4"/>
<dbReference type="PhylomeDB" id="B3S7V4"/>
<dbReference type="InterPro" id="IPR013780">
    <property type="entry name" value="Glyco_hydro_b"/>
</dbReference>
<dbReference type="InterPro" id="IPR057739">
    <property type="entry name" value="Glyco_hydro_29_N"/>
</dbReference>
<keyword evidence="5 8" id="KW-0378">Hydrolase</keyword>
<gene>
    <name evidence="11" type="ORF">TRIADDRAFT_30613</name>
</gene>
<dbReference type="Gene3D" id="3.20.20.80">
    <property type="entry name" value="Glycosidases"/>
    <property type="match status" value="1"/>
</dbReference>
<dbReference type="RefSeq" id="XP_002116225.1">
    <property type="nucleotide sequence ID" value="XM_002116189.1"/>
</dbReference>
<dbReference type="OMA" id="MWLRING"/>
<dbReference type="GO" id="GO:0004560">
    <property type="term" value="F:alpha-L-fucosidase activity"/>
    <property type="evidence" value="ECO:0000318"/>
    <property type="project" value="GO_Central"/>
</dbReference>
<dbReference type="EMBL" id="DS985254">
    <property type="protein sequence ID" value="EDV21258.1"/>
    <property type="molecule type" value="Genomic_DNA"/>
</dbReference>
<dbReference type="InParanoid" id="B3S7V4"/>
<evidence type="ECO:0000256" key="2">
    <source>
        <dbReference type="ARBA" id="ARBA00007951"/>
    </source>
</evidence>
<dbReference type="InterPro" id="IPR016286">
    <property type="entry name" value="FUC_metazoa-typ"/>
</dbReference>
<dbReference type="FunCoup" id="B3S7V4">
    <property type="interactions" value="210"/>
</dbReference>
<feature type="domain" description="Glycoside hydrolase family 29 N-terminal" evidence="9">
    <location>
        <begin position="26"/>
        <end position="362"/>
    </location>
</feature>
<dbReference type="EC" id="3.2.1.51" evidence="3"/>
<organism evidence="11 12">
    <name type="scientific">Trichoplax adhaerens</name>
    <name type="common">Trichoplax reptans</name>
    <dbReference type="NCBI Taxonomy" id="10228"/>
    <lineage>
        <taxon>Eukaryota</taxon>
        <taxon>Metazoa</taxon>
        <taxon>Placozoa</taxon>
        <taxon>Uniplacotomia</taxon>
        <taxon>Trichoplacea</taxon>
        <taxon>Trichoplacidae</taxon>
        <taxon>Trichoplax</taxon>
    </lineage>
</organism>
<dbReference type="PRINTS" id="PR00741">
    <property type="entry name" value="GLHYDRLASE29"/>
</dbReference>
<dbReference type="PANTHER" id="PTHR10030">
    <property type="entry name" value="ALPHA-L-FUCOSIDASE"/>
    <property type="match status" value="1"/>
</dbReference>
<name>B3S7V4_TRIAD</name>
<evidence type="ECO:0000256" key="1">
    <source>
        <dbReference type="ARBA" id="ARBA00004071"/>
    </source>
</evidence>
<dbReference type="Pfam" id="PF01120">
    <property type="entry name" value="Alpha_L_fucos"/>
    <property type="match status" value="1"/>
</dbReference>